<protein>
    <submittedName>
        <fullName evidence="2">Uncharacterized protein</fullName>
    </submittedName>
</protein>
<keyword evidence="3" id="KW-1185">Reference proteome</keyword>
<dbReference type="PANTHER" id="PTHR47358:SF2">
    <property type="entry name" value="E3 UBIQUITIN-PROTEIN LIGASE HOS1"/>
    <property type="match status" value="1"/>
</dbReference>
<evidence type="ECO:0000313" key="2">
    <source>
        <dbReference type="EMBL" id="KAG5404530.1"/>
    </source>
</evidence>
<gene>
    <name evidence="2" type="primary">A03g503100.1_BraROA</name>
    <name evidence="2" type="ORF">IGI04_010649</name>
</gene>
<comment type="caution">
    <text evidence="2">The sequence shown here is derived from an EMBL/GenBank/DDBJ whole genome shotgun (WGS) entry which is preliminary data.</text>
</comment>
<dbReference type="EMBL" id="JADBGQ010000003">
    <property type="protein sequence ID" value="KAG5404530.1"/>
    <property type="molecule type" value="Genomic_DNA"/>
</dbReference>
<evidence type="ECO:0000313" key="3">
    <source>
        <dbReference type="Proteomes" id="UP000823674"/>
    </source>
</evidence>
<dbReference type="PANTHER" id="PTHR47358">
    <property type="entry name" value="E3 UBIQUITIN-PROTEIN LIGASE HOS1"/>
    <property type="match status" value="1"/>
</dbReference>
<proteinExistence type="predicted"/>
<sequence length="193" mass="22584">MEFFIQLNRNEPNQTSFLVFECEALYMVDYFVSSLTGNYWLFALLQRYRYIQGYQVDLKLQSIEEAFVSENRMGEEAMSRMRSQSHWRKELVDNAIDILPAIQQQQVRSGQFSEVEDTSESFFEAARNSVDMSLSFEDNNNVLATESRNSSGGLRWRSDEASDEEDELKWDMEPTSFGSMPVKGRRSRRFAVR</sequence>
<reference evidence="2 3" key="1">
    <citation type="submission" date="2021-03" db="EMBL/GenBank/DDBJ databases">
        <authorList>
            <person name="King G.J."/>
            <person name="Bancroft I."/>
            <person name="Baten A."/>
            <person name="Bloomfield J."/>
            <person name="Borpatragohain P."/>
            <person name="He Z."/>
            <person name="Irish N."/>
            <person name="Irwin J."/>
            <person name="Liu K."/>
            <person name="Mauleon R.P."/>
            <person name="Moore J."/>
            <person name="Morris R."/>
            <person name="Ostergaard L."/>
            <person name="Wang B."/>
            <person name="Wells R."/>
        </authorList>
    </citation>
    <scope>NUCLEOTIDE SEQUENCE [LARGE SCALE GENOMIC DNA]</scope>
    <source>
        <strain evidence="2">R-o-18</strain>
        <tissue evidence="2">Leaf</tissue>
    </source>
</reference>
<name>A0ABQ7N391_BRACM</name>
<dbReference type="InterPro" id="IPR044718">
    <property type="entry name" value="HOS1"/>
</dbReference>
<organism evidence="2 3">
    <name type="scientific">Brassica rapa subsp. trilocularis</name>
    <dbReference type="NCBI Taxonomy" id="1813537"/>
    <lineage>
        <taxon>Eukaryota</taxon>
        <taxon>Viridiplantae</taxon>
        <taxon>Streptophyta</taxon>
        <taxon>Embryophyta</taxon>
        <taxon>Tracheophyta</taxon>
        <taxon>Spermatophyta</taxon>
        <taxon>Magnoliopsida</taxon>
        <taxon>eudicotyledons</taxon>
        <taxon>Gunneridae</taxon>
        <taxon>Pentapetalae</taxon>
        <taxon>rosids</taxon>
        <taxon>malvids</taxon>
        <taxon>Brassicales</taxon>
        <taxon>Brassicaceae</taxon>
        <taxon>Brassiceae</taxon>
        <taxon>Brassica</taxon>
    </lineage>
</organism>
<evidence type="ECO:0000256" key="1">
    <source>
        <dbReference type="SAM" id="MobiDB-lite"/>
    </source>
</evidence>
<dbReference type="Proteomes" id="UP000823674">
    <property type="component" value="Chromosome A03"/>
</dbReference>
<accession>A0ABQ7N391</accession>
<feature type="region of interest" description="Disordered" evidence="1">
    <location>
        <begin position="146"/>
        <end position="193"/>
    </location>
</feature>
<feature type="compositionally biased region" description="Basic residues" evidence="1">
    <location>
        <begin position="183"/>
        <end position="193"/>
    </location>
</feature>